<organism evidence="2 3">
    <name type="scientific">Ginsengibacter hankyongi</name>
    <dbReference type="NCBI Taxonomy" id="2607284"/>
    <lineage>
        <taxon>Bacteria</taxon>
        <taxon>Pseudomonadati</taxon>
        <taxon>Bacteroidota</taxon>
        <taxon>Chitinophagia</taxon>
        <taxon>Chitinophagales</taxon>
        <taxon>Chitinophagaceae</taxon>
        <taxon>Ginsengibacter</taxon>
    </lineage>
</organism>
<gene>
    <name evidence="2" type="ORF">FW778_03715</name>
</gene>
<keyword evidence="1" id="KW-1133">Transmembrane helix</keyword>
<keyword evidence="1" id="KW-0472">Membrane</keyword>
<evidence type="ECO:0000313" key="2">
    <source>
        <dbReference type="EMBL" id="KAA9041156.1"/>
    </source>
</evidence>
<name>A0A5J5IJK4_9BACT</name>
<keyword evidence="3" id="KW-1185">Reference proteome</keyword>
<protein>
    <submittedName>
        <fullName evidence="2">Uncharacterized protein</fullName>
    </submittedName>
</protein>
<accession>A0A5J5IJK4</accession>
<reference evidence="2 3" key="1">
    <citation type="submission" date="2019-09" db="EMBL/GenBank/DDBJ databases">
        <title>Draft genome sequence of Ginsengibacter sp. BR5-29.</title>
        <authorList>
            <person name="Im W.-T."/>
        </authorList>
    </citation>
    <scope>NUCLEOTIDE SEQUENCE [LARGE SCALE GENOMIC DNA]</scope>
    <source>
        <strain evidence="2 3">BR5-29</strain>
    </source>
</reference>
<comment type="caution">
    <text evidence="2">The sequence shown here is derived from an EMBL/GenBank/DDBJ whole genome shotgun (WGS) entry which is preliminary data.</text>
</comment>
<evidence type="ECO:0000256" key="1">
    <source>
        <dbReference type="SAM" id="Phobius"/>
    </source>
</evidence>
<evidence type="ECO:0000313" key="3">
    <source>
        <dbReference type="Proteomes" id="UP000326903"/>
    </source>
</evidence>
<dbReference type="Proteomes" id="UP000326903">
    <property type="component" value="Unassembled WGS sequence"/>
</dbReference>
<dbReference type="EMBL" id="VYQF01000001">
    <property type="protein sequence ID" value="KAA9041156.1"/>
    <property type="molecule type" value="Genomic_DNA"/>
</dbReference>
<sequence>MEVHHHPHVEKKNFKEYFLEFVMIFLAVTLGFFAENIREYISDKEHVQLLCEQLVNDLKKDTAALNKNISLETIFTRKEDSLFYLLQQPIGKADLKKMQELILDCFNVTIFRASTGAITEIKNELHLKQLSNSKIMSYITDYESDLSGLRYMKNYQQQNERQYTQTFIIAHFTPANMRSSLTSGFNNHVIDAQVRNLTQNDMTQLSVSLENIEAYDKIFITNYSKTKETAERLMDYVTDEFDLQKKQ</sequence>
<dbReference type="AlphaFoldDB" id="A0A5J5IJK4"/>
<keyword evidence="1" id="KW-0812">Transmembrane</keyword>
<proteinExistence type="predicted"/>
<feature type="transmembrane region" description="Helical" evidence="1">
    <location>
        <begin position="17"/>
        <end position="34"/>
    </location>
</feature>
<dbReference type="RefSeq" id="WP_150413245.1">
    <property type="nucleotide sequence ID" value="NZ_VYQF01000001.1"/>
</dbReference>